<dbReference type="AlphaFoldDB" id="A0AA34TMY4"/>
<dbReference type="KEGG" id="vsy:K08M4_10910"/>
<gene>
    <name evidence="1" type="ORF">K08M4_10910</name>
</gene>
<proteinExistence type="predicted"/>
<sequence>MSRFFLRSSIVTETSFPREISHQQTCNLHRELSQKFVGF</sequence>
<keyword evidence="2" id="KW-1185">Reference proteome</keyword>
<protein>
    <submittedName>
        <fullName evidence="1">Uncharacterized protein</fullName>
    </submittedName>
</protein>
<evidence type="ECO:0000313" key="1">
    <source>
        <dbReference type="EMBL" id="ARP37850.1"/>
    </source>
</evidence>
<accession>A0AA34TMY4</accession>
<dbReference type="EMBL" id="CP017916">
    <property type="protein sequence ID" value="ARP37850.1"/>
    <property type="molecule type" value="Genomic_DNA"/>
</dbReference>
<dbReference type="Proteomes" id="UP000194136">
    <property type="component" value="Chromosome 1"/>
</dbReference>
<evidence type="ECO:0000313" key="2">
    <source>
        <dbReference type="Proteomes" id="UP000194136"/>
    </source>
</evidence>
<name>A0AA34TMY4_9VIBR</name>
<organism evidence="1 2">
    <name type="scientific">Vibrio syngnathi</name>
    <dbReference type="NCBI Taxonomy" id="3034029"/>
    <lineage>
        <taxon>Bacteria</taxon>
        <taxon>Pseudomonadati</taxon>
        <taxon>Pseudomonadota</taxon>
        <taxon>Gammaproteobacteria</taxon>
        <taxon>Vibrionales</taxon>
        <taxon>Vibrionaceae</taxon>
        <taxon>Vibrio</taxon>
    </lineage>
</organism>
<reference evidence="1 2" key="1">
    <citation type="submission" date="2016-10" db="EMBL/GenBank/DDBJ databases">
        <title>The High Quality Genome of Vibrio splendidus K08M4.</title>
        <authorList>
            <person name="Wendling C."/>
            <person name="Chibani C.M."/>
            <person name="Hertel R."/>
            <person name="Sproer C."/>
            <person name="Bunk B."/>
            <person name="Overmann J."/>
            <person name="Roth O."/>
            <person name="Liesegang H."/>
        </authorList>
    </citation>
    <scope>NUCLEOTIDE SEQUENCE [LARGE SCALE GENOMIC DNA]</scope>
    <source>
        <strain evidence="1 2">K08M4</strain>
    </source>
</reference>